<gene>
    <name evidence="2" type="ORF">BLL37_20090</name>
</gene>
<sequence>MQDKYSLAYATAKDGQAVVGKDAAIVNSGALAPEHLGEATPIHPMSVALTNASVQLGGLSLSLGLLRSSVDGLRASVSRLEAVDVNPSRTDRRTEPSSAMEFKSSKVDDRRLTREALTVRNMERLDPVAAFQQANASFAFGSKLPPEKSITGLREESSKSTERLTKTLEPVPVLGEATWLRAKTGVLDTVNNWASDSPVAAESLKTAETVMSSVVSPVVSEFFSGVGETIKERVTGNLVDMTLGKLPGVGKLFKDGGYDKGTDKGKGCCCPGESQSGSPRPSIILPPGYERERGQSTSGKAQGKGSGKKSGRLGNWLRDASDRLGRAMLPGSRLGFQAGGSLQGAFPGGAAFGSHPGLTGGTGKHLGLTEALERGAVGRPGDFPGNPRAPFQPIPPALHAAPSPNLPHAPTSRLAGTMTRLESVGARRLGPMRYVDTAMDVVEGVRNGDAKAVGSGLSAAGGAWAGASAGAAIGTMIFPGVGTAVGGAIGGLLGSEAGSWLGDKLFGSNDRLPAPADVSKHLDNAQADNRQVTFAPQITINATEQASYQQLAELVVQQIEAQFSPLSMSDLLGSRRDSALTDIGGV</sequence>
<protein>
    <recommendedName>
        <fullName evidence="4">Phage tail tape measure protein</fullName>
    </recommendedName>
</protein>
<evidence type="ECO:0000256" key="1">
    <source>
        <dbReference type="SAM" id="MobiDB-lite"/>
    </source>
</evidence>
<dbReference type="GeneID" id="69056613"/>
<comment type="caution">
    <text evidence="2">The sequence shown here is derived from an EMBL/GenBank/DDBJ whole genome shotgun (WGS) entry which is preliminary data.</text>
</comment>
<reference evidence="2 3" key="1">
    <citation type="submission" date="2016-10" db="EMBL/GenBank/DDBJ databases">
        <title>Pseudomonas lactis sp. nov. and Pseudomonas paralactis sp. nov., isolated from bovine raw milk.</title>
        <authorList>
            <person name="Von Neubeck M."/>
            <person name="Huptas C."/>
            <person name="Glueck C."/>
            <person name="Krewinkel M."/>
            <person name="Stoeckel M."/>
            <person name="Stressler T."/>
            <person name="Fischer L."/>
            <person name="Hinrichs J."/>
            <person name="Scherer S."/>
            <person name="Wenning M."/>
        </authorList>
    </citation>
    <scope>NUCLEOTIDE SEQUENCE [LARGE SCALE GENOMIC DNA]</scope>
    <source>
        <strain evidence="2 3">DSM 18862</strain>
    </source>
</reference>
<dbReference type="PANTHER" id="PTHR21525">
    <property type="entry name" value="MOTILE SPERM PROTEIN"/>
    <property type="match status" value="1"/>
</dbReference>
<feature type="region of interest" description="Disordered" evidence="1">
    <location>
        <begin position="269"/>
        <end position="315"/>
    </location>
</feature>
<dbReference type="AlphaFoldDB" id="A0A1V2JBL3"/>
<organism evidence="2 3">
    <name type="scientific">Pseudomonas azotoformans</name>
    <dbReference type="NCBI Taxonomy" id="47878"/>
    <lineage>
        <taxon>Bacteria</taxon>
        <taxon>Pseudomonadati</taxon>
        <taxon>Pseudomonadota</taxon>
        <taxon>Gammaproteobacteria</taxon>
        <taxon>Pseudomonadales</taxon>
        <taxon>Pseudomonadaceae</taxon>
        <taxon>Pseudomonas</taxon>
    </lineage>
</organism>
<dbReference type="EMBL" id="MNPV01000006">
    <property type="protein sequence ID" value="ONH42787.1"/>
    <property type="molecule type" value="Genomic_DNA"/>
</dbReference>
<keyword evidence="3" id="KW-1185">Reference proteome</keyword>
<evidence type="ECO:0000313" key="2">
    <source>
        <dbReference type="EMBL" id="ONH42787.1"/>
    </source>
</evidence>
<proteinExistence type="predicted"/>
<name>A0A1V2JBL3_PSEAZ</name>
<accession>A0A1V2JBL3</accession>
<evidence type="ECO:0000313" key="3">
    <source>
        <dbReference type="Proteomes" id="UP000188559"/>
    </source>
</evidence>
<evidence type="ECO:0008006" key="4">
    <source>
        <dbReference type="Google" id="ProtNLM"/>
    </source>
</evidence>
<dbReference type="Proteomes" id="UP000188559">
    <property type="component" value="Unassembled WGS sequence"/>
</dbReference>
<dbReference type="RefSeq" id="WP_071492660.1">
    <property type="nucleotide sequence ID" value="NZ_LT629702.1"/>
</dbReference>
<dbReference type="PANTHER" id="PTHR21525:SF9">
    <property type="entry name" value="CHANNEL_COLICIN DOMAIN-CONTAINING PROTEIN"/>
    <property type="match status" value="1"/>
</dbReference>
<feature type="region of interest" description="Disordered" evidence="1">
    <location>
        <begin position="87"/>
        <end position="106"/>
    </location>
</feature>